<dbReference type="PANTHER" id="PTHR11008:SF41">
    <property type="entry name" value="RE70318P"/>
    <property type="match status" value="1"/>
</dbReference>
<dbReference type="KEGG" id="pbar:105423219"/>
<reference evidence="3" key="1">
    <citation type="submission" date="2025-08" db="UniProtKB">
        <authorList>
            <consortium name="RefSeq"/>
        </authorList>
    </citation>
    <scope>IDENTIFICATION</scope>
</reference>
<dbReference type="Gene3D" id="3.15.10.30">
    <property type="entry name" value="Haemolymph juvenile hormone binding protein"/>
    <property type="match status" value="1"/>
</dbReference>
<dbReference type="GeneID" id="105423219"/>
<dbReference type="Pfam" id="PF06585">
    <property type="entry name" value="JHBP"/>
    <property type="match status" value="1"/>
</dbReference>
<evidence type="ECO:0000313" key="3">
    <source>
        <dbReference type="RefSeq" id="XP_011631195.1"/>
    </source>
</evidence>
<accession>A0A6I9VYU2</accession>
<feature type="signal peptide" evidence="1">
    <location>
        <begin position="1"/>
        <end position="17"/>
    </location>
</feature>
<keyword evidence="1" id="KW-0732">Signal</keyword>
<proteinExistence type="predicted"/>
<gene>
    <name evidence="3" type="primary">LOC105423219</name>
</gene>
<sequence length="237" mass="27402">MFVKIFVFAFVVAYVVAEIPSYIHACSRNNPNYNQCVMDNINNVKDKICKGFPEFDIPPNEPLLFESVVFDEDNLKLHLKQAKVYGFCNFVINSVDTDSEKLHFNINILYPRLHINTTYDFAIRLLVPIAHQGLLEAVSENIIMKVGLDLKVITKNHKKHIFASKVNVNLSIKSFEYKFDQSKKELTQLYQILNDSLKNNQQDIIRIVKPEIEKEASRAIISIFNGITRSNYKELFP</sequence>
<dbReference type="AlphaFoldDB" id="A0A6I9VYU2"/>
<dbReference type="Proteomes" id="UP000504615">
    <property type="component" value="Unplaced"/>
</dbReference>
<dbReference type="OrthoDB" id="8196554at2759"/>
<name>A0A6I9VYU2_9HYME</name>
<evidence type="ECO:0000313" key="2">
    <source>
        <dbReference type="Proteomes" id="UP000504615"/>
    </source>
</evidence>
<dbReference type="InterPro" id="IPR038606">
    <property type="entry name" value="To_sf"/>
</dbReference>
<evidence type="ECO:0000256" key="1">
    <source>
        <dbReference type="SAM" id="SignalP"/>
    </source>
</evidence>
<keyword evidence="2" id="KW-1185">Reference proteome</keyword>
<dbReference type="SMART" id="SM00700">
    <property type="entry name" value="JHBP"/>
    <property type="match status" value="1"/>
</dbReference>
<dbReference type="InterPro" id="IPR010562">
    <property type="entry name" value="Haemolymph_juvenile_hormone-bd"/>
</dbReference>
<dbReference type="GO" id="GO:0005615">
    <property type="term" value="C:extracellular space"/>
    <property type="evidence" value="ECO:0007669"/>
    <property type="project" value="TreeGrafter"/>
</dbReference>
<protein>
    <submittedName>
        <fullName evidence="3">Uncharacterized protein LOC105423219</fullName>
    </submittedName>
</protein>
<dbReference type="PANTHER" id="PTHR11008">
    <property type="entry name" value="PROTEIN TAKEOUT-LIKE PROTEIN"/>
    <property type="match status" value="1"/>
</dbReference>
<organism evidence="2 3">
    <name type="scientific">Pogonomyrmex barbatus</name>
    <name type="common">red harvester ant</name>
    <dbReference type="NCBI Taxonomy" id="144034"/>
    <lineage>
        <taxon>Eukaryota</taxon>
        <taxon>Metazoa</taxon>
        <taxon>Ecdysozoa</taxon>
        <taxon>Arthropoda</taxon>
        <taxon>Hexapoda</taxon>
        <taxon>Insecta</taxon>
        <taxon>Pterygota</taxon>
        <taxon>Neoptera</taxon>
        <taxon>Endopterygota</taxon>
        <taxon>Hymenoptera</taxon>
        <taxon>Apocrita</taxon>
        <taxon>Aculeata</taxon>
        <taxon>Formicoidea</taxon>
        <taxon>Formicidae</taxon>
        <taxon>Myrmicinae</taxon>
        <taxon>Pogonomyrmex</taxon>
    </lineage>
</organism>
<dbReference type="RefSeq" id="XP_011631195.1">
    <property type="nucleotide sequence ID" value="XM_011632893.1"/>
</dbReference>
<feature type="chain" id="PRO_5027082096" evidence="1">
    <location>
        <begin position="18"/>
        <end position="237"/>
    </location>
</feature>